<dbReference type="Pfam" id="PF01590">
    <property type="entry name" value="GAF"/>
    <property type="match status" value="1"/>
</dbReference>
<feature type="region of interest" description="Disordered" evidence="1">
    <location>
        <begin position="161"/>
        <end position="180"/>
    </location>
</feature>
<evidence type="ECO:0000256" key="1">
    <source>
        <dbReference type="SAM" id="MobiDB-lite"/>
    </source>
</evidence>
<dbReference type="EMBL" id="JBEPTQ010000002">
    <property type="protein sequence ID" value="MET4720731.1"/>
    <property type="molecule type" value="Genomic_DNA"/>
</dbReference>
<dbReference type="SUPFAM" id="SSF55781">
    <property type="entry name" value="GAF domain-like"/>
    <property type="match status" value="1"/>
</dbReference>
<proteinExistence type="predicted"/>
<dbReference type="Gene3D" id="3.30.450.40">
    <property type="match status" value="1"/>
</dbReference>
<sequence>MAQYADQQKILDEIAGYAMNMFAADLVTVFECDQGVFCGTGLAGRFKDRARAKPKSVDPGSAPFDLVNVYRKSQYDYKAHASGAVGASGVPNFVAREGIMSVAGIILRTSAETVGAIFLNYRRAHSLSDEERDLAEALASTAAIAIRNKRMMAVAAAGTLAPRSAPPSPAAAGNSEAAGR</sequence>
<dbReference type="RefSeq" id="WP_354270148.1">
    <property type="nucleotide sequence ID" value="NZ_JBEPTQ010000002.1"/>
</dbReference>
<evidence type="ECO:0000313" key="3">
    <source>
        <dbReference type="EMBL" id="MET4720731.1"/>
    </source>
</evidence>
<keyword evidence="4" id="KW-1185">Reference proteome</keyword>
<dbReference type="InterPro" id="IPR003018">
    <property type="entry name" value="GAF"/>
</dbReference>
<reference evidence="3 4" key="1">
    <citation type="submission" date="2024-06" db="EMBL/GenBank/DDBJ databases">
        <title>Genomic Encyclopedia of Type Strains, Phase V (KMG-V): Genome sequencing to study the core and pangenomes of soil and plant-associated prokaryotes.</title>
        <authorList>
            <person name="Whitman W."/>
        </authorList>
    </citation>
    <scope>NUCLEOTIDE SEQUENCE [LARGE SCALE GENOMIC DNA]</scope>
    <source>
        <strain evidence="3 4">USDA 160</strain>
    </source>
</reference>
<name>A0ABV2RUZ0_BRAJP</name>
<organism evidence="3 4">
    <name type="scientific">Bradyrhizobium japonicum</name>
    <dbReference type="NCBI Taxonomy" id="375"/>
    <lineage>
        <taxon>Bacteria</taxon>
        <taxon>Pseudomonadati</taxon>
        <taxon>Pseudomonadota</taxon>
        <taxon>Alphaproteobacteria</taxon>
        <taxon>Hyphomicrobiales</taxon>
        <taxon>Nitrobacteraceae</taxon>
        <taxon>Bradyrhizobium</taxon>
    </lineage>
</organism>
<evidence type="ECO:0000313" key="4">
    <source>
        <dbReference type="Proteomes" id="UP001549291"/>
    </source>
</evidence>
<dbReference type="Proteomes" id="UP001549291">
    <property type="component" value="Unassembled WGS sequence"/>
</dbReference>
<accession>A0ABV2RUZ0</accession>
<gene>
    <name evidence="3" type="ORF">ABIF63_004837</name>
</gene>
<protein>
    <submittedName>
        <fullName evidence="3">GAF domain-containing protein</fullName>
    </submittedName>
</protein>
<comment type="caution">
    <text evidence="3">The sequence shown here is derived from an EMBL/GenBank/DDBJ whole genome shotgun (WGS) entry which is preliminary data.</text>
</comment>
<feature type="compositionally biased region" description="Low complexity" evidence="1">
    <location>
        <begin position="170"/>
        <end position="180"/>
    </location>
</feature>
<evidence type="ECO:0000259" key="2">
    <source>
        <dbReference type="Pfam" id="PF01590"/>
    </source>
</evidence>
<feature type="domain" description="GAF" evidence="2">
    <location>
        <begin position="8"/>
        <end position="146"/>
    </location>
</feature>
<dbReference type="InterPro" id="IPR029016">
    <property type="entry name" value="GAF-like_dom_sf"/>
</dbReference>